<dbReference type="EMBL" id="LAZR01032200">
    <property type="protein sequence ID" value="KKL51577.1"/>
    <property type="molecule type" value="Genomic_DNA"/>
</dbReference>
<proteinExistence type="predicted"/>
<accession>A0A0F9FKG7</accession>
<protein>
    <submittedName>
        <fullName evidence="1">Uncharacterized protein</fullName>
    </submittedName>
</protein>
<organism evidence="1">
    <name type="scientific">marine sediment metagenome</name>
    <dbReference type="NCBI Taxonomy" id="412755"/>
    <lineage>
        <taxon>unclassified sequences</taxon>
        <taxon>metagenomes</taxon>
        <taxon>ecological metagenomes</taxon>
    </lineage>
</organism>
<evidence type="ECO:0000313" key="1">
    <source>
        <dbReference type="EMBL" id="KKL51577.1"/>
    </source>
</evidence>
<reference evidence="1" key="1">
    <citation type="journal article" date="2015" name="Nature">
        <title>Complex archaea that bridge the gap between prokaryotes and eukaryotes.</title>
        <authorList>
            <person name="Spang A."/>
            <person name="Saw J.H."/>
            <person name="Jorgensen S.L."/>
            <person name="Zaremba-Niedzwiedzka K."/>
            <person name="Martijn J."/>
            <person name="Lind A.E."/>
            <person name="van Eijk R."/>
            <person name="Schleper C."/>
            <person name="Guy L."/>
            <person name="Ettema T.J."/>
        </authorList>
    </citation>
    <scope>NUCLEOTIDE SEQUENCE</scope>
</reference>
<dbReference type="AlphaFoldDB" id="A0A0F9FKG7"/>
<comment type="caution">
    <text evidence="1">The sequence shown here is derived from an EMBL/GenBank/DDBJ whole genome shotgun (WGS) entry which is preliminary data.</text>
</comment>
<name>A0A0F9FKG7_9ZZZZ</name>
<sequence length="216" mass="23727">MGGVVWDGEKHHCLLGGVCVRVCNRDDAGRRLVRGSNMKPGKKLCPTEAANLGRDCAIAYFEALGLTCISEPGNSISYLGDTGTNIKYDFLIYDEKHPEVCLPVEMSSSSGKGGGSADRVPRGTASKMFVVGGLALFVQRSEVDEEVAKKHWLTFRKANGKLKFPNLNSDMKNHVSLHKKRMLTLKEEFGSTVVDLGSLREGLFLHMPWLKKAIDD</sequence>
<gene>
    <name evidence="1" type="ORF">LCGC14_2294090</name>
</gene>